<evidence type="ECO:0000256" key="2">
    <source>
        <dbReference type="ARBA" id="ARBA00009907"/>
    </source>
</evidence>
<keyword evidence="9" id="KW-0143">Chaperone</keyword>
<dbReference type="GeneID" id="583204"/>
<comment type="similarity">
    <text evidence="2">Belongs to the CYBC1 family.</text>
</comment>
<evidence type="ECO:0000256" key="4">
    <source>
        <dbReference type="ARBA" id="ARBA00022692"/>
    </source>
</evidence>
<evidence type="ECO:0000256" key="5">
    <source>
        <dbReference type="ARBA" id="ARBA00022824"/>
    </source>
</evidence>
<dbReference type="InParanoid" id="A0A7M7RG39"/>
<protein>
    <recommendedName>
        <fullName evidence="10">Essential for reactive oxygen species protein</fullName>
    </recommendedName>
</protein>
<reference evidence="13" key="2">
    <citation type="submission" date="2021-01" db="UniProtKB">
        <authorList>
            <consortium name="EnsemblMetazoa"/>
        </authorList>
    </citation>
    <scope>IDENTIFICATION</scope>
</reference>
<dbReference type="RefSeq" id="XP_788217.1">
    <property type="nucleotide sequence ID" value="XM_783124.5"/>
</dbReference>
<keyword evidence="8 12" id="KW-0472">Membrane</keyword>
<proteinExistence type="inferred from homology"/>
<keyword evidence="5" id="KW-0256">Endoplasmic reticulum</keyword>
<dbReference type="CTD" id="79415"/>
<evidence type="ECO:0000313" key="14">
    <source>
        <dbReference type="Proteomes" id="UP000007110"/>
    </source>
</evidence>
<dbReference type="InterPro" id="IPR027846">
    <property type="entry name" value="Cybc1"/>
</dbReference>
<keyword evidence="4 12" id="KW-0812">Transmembrane</keyword>
<evidence type="ECO:0000256" key="3">
    <source>
        <dbReference type="ARBA" id="ARBA00022588"/>
    </source>
</evidence>
<evidence type="ECO:0000256" key="12">
    <source>
        <dbReference type="SAM" id="Phobius"/>
    </source>
</evidence>
<dbReference type="Proteomes" id="UP000007110">
    <property type="component" value="Unassembled WGS sequence"/>
</dbReference>
<evidence type="ECO:0000256" key="7">
    <source>
        <dbReference type="ARBA" id="ARBA00022989"/>
    </source>
</evidence>
<feature type="compositionally biased region" description="Low complexity" evidence="11">
    <location>
        <begin position="180"/>
        <end position="192"/>
    </location>
</feature>
<keyword evidence="6" id="KW-0391">Immunity</keyword>
<keyword evidence="7 12" id="KW-1133">Transmembrane helix</keyword>
<dbReference type="GO" id="GO:0005789">
    <property type="term" value="C:endoplasmic reticulum membrane"/>
    <property type="evidence" value="ECO:0007669"/>
    <property type="project" value="UniProtKB-SubCell"/>
</dbReference>
<dbReference type="PANTHER" id="PTHR31837">
    <property type="entry name" value="CYTOCHROME B-245 CHAPERONE 1"/>
    <property type="match status" value="1"/>
</dbReference>
<dbReference type="AlphaFoldDB" id="A0A7M7RG39"/>
<name>A0A7M7RG39_STRPU</name>
<dbReference type="EnsemblMetazoa" id="XM_783124">
    <property type="protein sequence ID" value="XP_788217"/>
    <property type="gene ID" value="LOC583204"/>
</dbReference>
<evidence type="ECO:0000256" key="9">
    <source>
        <dbReference type="ARBA" id="ARBA00023186"/>
    </source>
</evidence>
<evidence type="ECO:0000256" key="1">
    <source>
        <dbReference type="ARBA" id="ARBA00004389"/>
    </source>
</evidence>
<evidence type="ECO:0000256" key="11">
    <source>
        <dbReference type="SAM" id="MobiDB-lite"/>
    </source>
</evidence>
<organism evidence="13 14">
    <name type="scientific">Strongylocentrotus purpuratus</name>
    <name type="common">Purple sea urchin</name>
    <dbReference type="NCBI Taxonomy" id="7668"/>
    <lineage>
        <taxon>Eukaryota</taxon>
        <taxon>Metazoa</taxon>
        <taxon>Echinodermata</taxon>
        <taxon>Eleutherozoa</taxon>
        <taxon>Echinozoa</taxon>
        <taxon>Echinoidea</taxon>
        <taxon>Euechinoidea</taxon>
        <taxon>Echinacea</taxon>
        <taxon>Camarodonta</taxon>
        <taxon>Echinidea</taxon>
        <taxon>Strongylocentrotidae</taxon>
        <taxon>Strongylocentrotus</taxon>
    </lineage>
</organism>
<reference evidence="14" key="1">
    <citation type="submission" date="2015-02" db="EMBL/GenBank/DDBJ databases">
        <title>Genome sequencing for Strongylocentrotus purpuratus.</title>
        <authorList>
            <person name="Murali S."/>
            <person name="Liu Y."/>
            <person name="Vee V."/>
            <person name="English A."/>
            <person name="Wang M."/>
            <person name="Skinner E."/>
            <person name="Han Y."/>
            <person name="Muzny D.M."/>
            <person name="Worley K.C."/>
            <person name="Gibbs R.A."/>
        </authorList>
    </citation>
    <scope>NUCLEOTIDE SEQUENCE</scope>
</reference>
<feature type="compositionally biased region" description="Acidic residues" evidence="11">
    <location>
        <begin position="193"/>
        <end position="203"/>
    </location>
</feature>
<feature type="transmembrane region" description="Helical" evidence="12">
    <location>
        <begin position="21"/>
        <end position="40"/>
    </location>
</feature>
<sequence>MAYMSVVAHNDKMLHLARSPGFRAWATFFGILAIGGGMVIFSHDDWLWKSFCLFCCGFVAICSLDDWEECIIEKDGDILLKRFSLVEKILRPKQNQRQVIAESSSIVKAEVEAEDIRFFGRGRLVMLYFSAGYTLPLTEKCTLGDGSDHEVIAKIIQKFLALDQKKWGHMEFNTGKPPHSRSTTSSSSSSSSDEMEEEDAKTR</sequence>
<keyword evidence="14" id="KW-1185">Reference proteome</keyword>
<dbReference type="OMA" id="WKLFYIT"/>
<dbReference type="Pfam" id="PF15169">
    <property type="entry name" value="Cybc1_Eros"/>
    <property type="match status" value="1"/>
</dbReference>
<evidence type="ECO:0000256" key="6">
    <source>
        <dbReference type="ARBA" id="ARBA00022859"/>
    </source>
</evidence>
<dbReference type="PANTHER" id="PTHR31837:SF3">
    <property type="entry name" value="CYTOCHROME B-245 CHAPERONE 1"/>
    <property type="match status" value="1"/>
</dbReference>
<dbReference type="KEGG" id="spu:583204"/>
<evidence type="ECO:0000313" key="13">
    <source>
        <dbReference type="EnsemblMetazoa" id="XP_788217"/>
    </source>
</evidence>
<keyword evidence="3" id="KW-0399">Innate immunity</keyword>
<dbReference type="FunCoup" id="A0A7M7RG39">
    <property type="interactions" value="1197"/>
</dbReference>
<evidence type="ECO:0000256" key="10">
    <source>
        <dbReference type="ARBA" id="ARBA00030424"/>
    </source>
</evidence>
<dbReference type="OrthoDB" id="10022724at2759"/>
<evidence type="ECO:0000256" key="8">
    <source>
        <dbReference type="ARBA" id="ARBA00023136"/>
    </source>
</evidence>
<feature type="region of interest" description="Disordered" evidence="11">
    <location>
        <begin position="171"/>
        <end position="203"/>
    </location>
</feature>
<accession>A0A7M7RG39</accession>
<comment type="subcellular location">
    <subcellularLocation>
        <location evidence="1">Endoplasmic reticulum membrane</location>
        <topology evidence="1">Single-pass membrane protein</topology>
    </subcellularLocation>
</comment>
<dbReference type="GO" id="GO:0045087">
    <property type="term" value="P:innate immune response"/>
    <property type="evidence" value="ECO:0007669"/>
    <property type="project" value="UniProtKB-KW"/>
</dbReference>